<proteinExistence type="predicted"/>
<organism evidence="1 2">
    <name type="scientific">Piscinibacter koreensis</name>
    <dbReference type="NCBI Taxonomy" id="2742824"/>
    <lineage>
        <taxon>Bacteria</taxon>
        <taxon>Pseudomonadati</taxon>
        <taxon>Pseudomonadota</taxon>
        <taxon>Betaproteobacteria</taxon>
        <taxon>Burkholderiales</taxon>
        <taxon>Sphaerotilaceae</taxon>
        <taxon>Piscinibacter</taxon>
    </lineage>
</organism>
<evidence type="ECO:0000313" key="1">
    <source>
        <dbReference type="EMBL" id="NUZ08406.1"/>
    </source>
</evidence>
<keyword evidence="2" id="KW-1185">Reference proteome</keyword>
<dbReference type="AlphaFoldDB" id="A0A7Y6TYT3"/>
<dbReference type="EMBL" id="JABWMJ010000013">
    <property type="protein sequence ID" value="NUZ08406.1"/>
    <property type="molecule type" value="Genomic_DNA"/>
</dbReference>
<sequence length="230" mass="24840">MSTFVPVQTEDAYETRLGALELQGVFRFTRDNNNRRGSDLWTIEPTLKVGAMSGLQLDLSVPYAMGTQSGAKQGNVGAGALYRFTEQTAYLPALALKASYQHPYGAGHKTAQYTLRGIATKSLGASERSPRLHVNLTWTHRLQPSATQRDDQLEASLALSALISDRTALVADVVRGAKPEVNATQTILELGLRHEISNGFTLSGGVGVGLGQQSPAFRALFAMQRSFGLF</sequence>
<dbReference type="Proteomes" id="UP000529637">
    <property type="component" value="Unassembled WGS sequence"/>
</dbReference>
<gene>
    <name evidence="1" type="ORF">HQN59_21875</name>
</gene>
<name>A0A7Y6TYT3_9BURK</name>
<comment type="caution">
    <text evidence="1">The sequence shown here is derived from an EMBL/GenBank/DDBJ whole genome shotgun (WGS) entry which is preliminary data.</text>
</comment>
<evidence type="ECO:0000313" key="2">
    <source>
        <dbReference type="Proteomes" id="UP000529637"/>
    </source>
</evidence>
<evidence type="ECO:0008006" key="3">
    <source>
        <dbReference type="Google" id="ProtNLM"/>
    </source>
</evidence>
<accession>A0A7Y6TYT3</accession>
<reference evidence="1 2" key="1">
    <citation type="submission" date="2020-06" db="EMBL/GenBank/DDBJ databases">
        <title>Schlegella sp. ID0723 isolated from air conditioner.</title>
        <authorList>
            <person name="Kim D.Y."/>
            <person name="Kim D.-U."/>
        </authorList>
    </citation>
    <scope>NUCLEOTIDE SEQUENCE [LARGE SCALE GENOMIC DNA]</scope>
    <source>
        <strain evidence="1 2">ID0723</strain>
    </source>
</reference>
<dbReference type="RefSeq" id="WP_176071247.1">
    <property type="nucleotide sequence ID" value="NZ_JABWMJ010000013.1"/>
</dbReference>
<protein>
    <recommendedName>
        <fullName evidence="3">Transporter</fullName>
    </recommendedName>
</protein>